<evidence type="ECO:0000313" key="3">
    <source>
        <dbReference type="Proteomes" id="UP000434639"/>
    </source>
</evidence>
<dbReference type="AlphaFoldDB" id="A0A7X2V3L2"/>
<name>A0A7X2V3L2_9BACI</name>
<dbReference type="Proteomes" id="UP000434639">
    <property type="component" value="Unassembled WGS sequence"/>
</dbReference>
<feature type="compositionally biased region" description="Basic and acidic residues" evidence="1">
    <location>
        <begin position="36"/>
        <end position="45"/>
    </location>
</feature>
<feature type="region of interest" description="Disordered" evidence="1">
    <location>
        <begin position="1"/>
        <end position="45"/>
    </location>
</feature>
<dbReference type="EMBL" id="WMIB01000001">
    <property type="protein sequence ID" value="MTH52123.1"/>
    <property type="molecule type" value="Genomic_DNA"/>
</dbReference>
<accession>A0A7X2V3L2</accession>
<comment type="caution">
    <text evidence="2">The sequence shown here is derived from an EMBL/GenBank/DDBJ whole genome shotgun (WGS) entry which is preliminary data.</text>
</comment>
<sequence>MKAYNKQLPDFKQLNDRVIAEPSSSPSIGAALPDEMTEKKKEKSR</sequence>
<organism evidence="2 3">
    <name type="scientific">Metabacillus mangrovi</name>
    <dbReference type="NCBI Taxonomy" id="1491830"/>
    <lineage>
        <taxon>Bacteria</taxon>
        <taxon>Bacillati</taxon>
        <taxon>Bacillota</taxon>
        <taxon>Bacilli</taxon>
        <taxon>Bacillales</taxon>
        <taxon>Bacillaceae</taxon>
        <taxon>Metabacillus</taxon>
    </lineage>
</organism>
<evidence type="ECO:0000256" key="1">
    <source>
        <dbReference type="SAM" id="MobiDB-lite"/>
    </source>
</evidence>
<dbReference type="RefSeq" id="WP_155110656.1">
    <property type="nucleotide sequence ID" value="NZ_WMIB01000001.1"/>
</dbReference>
<dbReference type="OrthoDB" id="2469080at2"/>
<evidence type="ECO:0000313" key="2">
    <source>
        <dbReference type="EMBL" id="MTH52123.1"/>
    </source>
</evidence>
<keyword evidence="3" id="KW-1185">Reference proteome</keyword>
<gene>
    <name evidence="2" type="ORF">GKZ89_01805</name>
</gene>
<reference evidence="2 3" key="1">
    <citation type="journal article" date="2017" name="Int. J. Syst. Evol. Microbiol.">
        <title>Bacillus mangrovi sp. nov., isolated from a sediment sample from a mangrove forest.</title>
        <authorList>
            <person name="Gupta V."/>
            <person name="Singh P.K."/>
            <person name="Korpole S."/>
            <person name="Tanuku N.R.S."/>
            <person name="Pinnaka A.K."/>
        </authorList>
    </citation>
    <scope>NUCLEOTIDE SEQUENCE [LARGE SCALE GENOMIC DNA]</scope>
    <source>
        <strain evidence="2 3">KCTC 33872</strain>
    </source>
</reference>
<proteinExistence type="predicted"/>
<protein>
    <submittedName>
        <fullName evidence="2">Uncharacterized protein</fullName>
    </submittedName>
</protein>